<dbReference type="PANTHER" id="PTHR43050">
    <property type="entry name" value="SERINE / THREONINE RACEMASE FAMILY MEMBER"/>
    <property type="match status" value="1"/>
</dbReference>
<dbReference type="InterPro" id="IPR036052">
    <property type="entry name" value="TrpB-like_PALP_sf"/>
</dbReference>
<dbReference type="Proteomes" id="UP000053091">
    <property type="component" value="Unassembled WGS sequence"/>
</dbReference>
<dbReference type="OrthoDB" id="9811476at2"/>
<dbReference type="STRING" id="1678841.TBC1_12398"/>
<evidence type="ECO:0000256" key="4">
    <source>
        <dbReference type="ARBA" id="ARBA00023239"/>
    </source>
</evidence>
<keyword evidence="7" id="KW-1185">Reference proteome</keyword>
<dbReference type="CDD" id="cd01562">
    <property type="entry name" value="Thr-dehyd"/>
    <property type="match status" value="1"/>
</dbReference>
<dbReference type="PANTHER" id="PTHR43050:SF1">
    <property type="entry name" value="SERINE RACEMASE"/>
    <property type="match status" value="1"/>
</dbReference>
<evidence type="ECO:0000256" key="1">
    <source>
        <dbReference type="ARBA" id="ARBA00001933"/>
    </source>
</evidence>
<evidence type="ECO:0000256" key="3">
    <source>
        <dbReference type="ARBA" id="ARBA00022898"/>
    </source>
</evidence>
<dbReference type="GO" id="GO:0000287">
    <property type="term" value="F:magnesium ion binding"/>
    <property type="evidence" value="ECO:0007669"/>
    <property type="project" value="TreeGrafter"/>
</dbReference>
<evidence type="ECO:0000313" key="7">
    <source>
        <dbReference type="Proteomes" id="UP000053091"/>
    </source>
</evidence>
<dbReference type="GO" id="GO:0005524">
    <property type="term" value="F:ATP binding"/>
    <property type="evidence" value="ECO:0007669"/>
    <property type="project" value="TreeGrafter"/>
</dbReference>
<keyword evidence="4" id="KW-0456">Lyase</keyword>
<dbReference type="PATRIC" id="fig|1678841.3.peg.3100"/>
<dbReference type="FunFam" id="3.40.50.1100:FF:000007">
    <property type="entry name" value="L-threonine dehydratase catabolic TdcB"/>
    <property type="match status" value="1"/>
</dbReference>
<dbReference type="EMBL" id="DF968183">
    <property type="protein sequence ID" value="GAP44589.1"/>
    <property type="molecule type" value="Genomic_DNA"/>
</dbReference>
<name>A0A0S7BVJ7_9BACT</name>
<proteinExistence type="inferred from homology"/>
<accession>A0A0S7BVJ7</accession>
<dbReference type="GO" id="GO:0018114">
    <property type="term" value="F:threonine racemase activity"/>
    <property type="evidence" value="ECO:0007669"/>
    <property type="project" value="TreeGrafter"/>
</dbReference>
<dbReference type="GO" id="GO:0070179">
    <property type="term" value="P:D-serine biosynthetic process"/>
    <property type="evidence" value="ECO:0007669"/>
    <property type="project" value="TreeGrafter"/>
</dbReference>
<dbReference type="GO" id="GO:0030170">
    <property type="term" value="F:pyridoxal phosphate binding"/>
    <property type="evidence" value="ECO:0007669"/>
    <property type="project" value="TreeGrafter"/>
</dbReference>
<organism evidence="6">
    <name type="scientific">Lentimicrobium saccharophilum</name>
    <dbReference type="NCBI Taxonomy" id="1678841"/>
    <lineage>
        <taxon>Bacteria</taxon>
        <taxon>Pseudomonadati</taxon>
        <taxon>Bacteroidota</taxon>
        <taxon>Bacteroidia</taxon>
        <taxon>Bacteroidales</taxon>
        <taxon>Lentimicrobiaceae</taxon>
        <taxon>Lentimicrobium</taxon>
    </lineage>
</organism>
<keyword evidence="3" id="KW-0663">Pyridoxal phosphate</keyword>
<sequence>MLPGKASVVEAADRIAPYIHRTPVLTCSTINRMFGGEIFFKCENFQKAGAFKSRGATNAVFQLSDTEIQRGVATHSSGNHAGALALAASRRGIKANIVMPENSSRIKILAVESYGGLITRCKPTLAAREETLKEVISKTGAVEIHPYNDLRIIAGQATAAKEMIEEVNDLDLIMAPVGGGGLLSGTALSARYFGKHIRVIAAEPAGADDAFRSFTSGTFIPSVDPRTIADGLRTSLGSLTFPIIMENVDDIVTVSEEGIIEAMRLIWERMKIIVEPSSAVPLAAIIENKLNISGKRTGIILSGGNVDLENLPFKTTV</sequence>
<evidence type="ECO:0000313" key="6">
    <source>
        <dbReference type="EMBL" id="GAP44589.1"/>
    </source>
</evidence>
<dbReference type="GO" id="GO:0003941">
    <property type="term" value="F:L-serine ammonia-lyase activity"/>
    <property type="evidence" value="ECO:0007669"/>
    <property type="project" value="TreeGrafter"/>
</dbReference>
<dbReference type="InterPro" id="IPR001926">
    <property type="entry name" value="TrpB-like_PALP"/>
</dbReference>
<protein>
    <submittedName>
        <fullName evidence="6">Threonine dehydratase</fullName>
    </submittedName>
</protein>
<gene>
    <name evidence="6" type="ORF">TBC1_12398</name>
</gene>
<feature type="domain" description="Tryptophan synthase beta chain-like PALP" evidence="5">
    <location>
        <begin position="16"/>
        <end position="303"/>
    </location>
</feature>
<dbReference type="Pfam" id="PF00291">
    <property type="entry name" value="PALP"/>
    <property type="match status" value="1"/>
</dbReference>
<dbReference type="RefSeq" id="WP_062044139.1">
    <property type="nucleotide sequence ID" value="NZ_DF968183.1"/>
</dbReference>
<dbReference type="AlphaFoldDB" id="A0A0S7BVJ7"/>
<reference evidence="6" key="1">
    <citation type="journal article" date="2015" name="Genome Announc.">
        <title>Draft Genome Sequence of Bacteroidales Strain TBC1, a Novel Isolate from a Methanogenic Wastewater Treatment System.</title>
        <authorList>
            <person name="Tourlousse D.M."/>
            <person name="Matsuura N."/>
            <person name="Sun L."/>
            <person name="Toyonaga M."/>
            <person name="Kuroda K."/>
            <person name="Ohashi A."/>
            <person name="Cruz R."/>
            <person name="Yamaguchi T."/>
            <person name="Sekiguchi Y."/>
        </authorList>
    </citation>
    <scope>NUCLEOTIDE SEQUENCE [LARGE SCALE GENOMIC DNA]</scope>
    <source>
        <strain evidence="6">TBC1</strain>
    </source>
</reference>
<evidence type="ECO:0000256" key="2">
    <source>
        <dbReference type="ARBA" id="ARBA00010869"/>
    </source>
</evidence>
<dbReference type="Gene3D" id="3.40.50.1100">
    <property type="match status" value="2"/>
</dbReference>
<dbReference type="SUPFAM" id="SSF53686">
    <property type="entry name" value="Tryptophan synthase beta subunit-like PLP-dependent enzymes"/>
    <property type="match status" value="1"/>
</dbReference>
<evidence type="ECO:0000259" key="5">
    <source>
        <dbReference type="Pfam" id="PF00291"/>
    </source>
</evidence>
<comment type="cofactor">
    <cofactor evidence="1">
        <name>pyridoxal 5'-phosphate</name>
        <dbReference type="ChEBI" id="CHEBI:597326"/>
    </cofactor>
</comment>
<dbReference type="GO" id="GO:0030378">
    <property type="term" value="F:serine racemase activity"/>
    <property type="evidence" value="ECO:0007669"/>
    <property type="project" value="TreeGrafter"/>
</dbReference>
<comment type="similarity">
    <text evidence="2">Belongs to the serine/threonine dehydratase family.</text>
</comment>